<keyword evidence="3 7" id="KW-0732">Signal</keyword>
<proteinExistence type="predicted"/>
<evidence type="ECO:0000256" key="6">
    <source>
        <dbReference type="SAM" id="MobiDB-lite"/>
    </source>
</evidence>
<dbReference type="InterPro" id="IPR052065">
    <property type="entry name" value="Compl_asym_regulator"/>
</dbReference>
<dbReference type="Pfam" id="PF00090">
    <property type="entry name" value="TSP_1"/>
    <property type="match status" value="7"/>
</dbReference>
<evidence type="ECO:0000256" key="3">
    <source>
        <dbReference type="ARBA" id="ARBA00022729"/>
    </source>
</evidence>
<evidence type="ECO:0000256" key="4">
    <source>
        <dbReference type="ARBA" id="ARBA00022737"/>
    </source>
</evidence>
<keyword evidence="5" id="KW-1015">Disulfide bond</keyword>
<keyword evidence="9" id="KW-1185">Reference proteome</keyword>
<dbReference type="FunFam" id="2.20.100.10:FF:000001">
    <property type="entry name" value="semaphorin-5A isoform X1"/>
    <property type="match status" value="6"/>
</dbReference>
<dbReference type="PANTHER" id="PTHR22906">
    <property type="entry name" value="PROPERDIN"/>
    <property type="match status" value="1"/>
</dbReference>
<feature type="chain" id="PRO_5026807525" evidence="7">
    <location>
        <begin position="22"/>
        <end position="490"/>
    </location>
</feature>
<name>A0A6J8AIY3_MYTCO</name>
<evidence type="ECO:0000256" key="7">
    <source>
        <dbReference type="SAM" id="SignalP"/>
    </source>
</evidence>
<accession>A0A6J8AIY3</accession>
<dbReference type="SMART" id="SM00209">
    <property type="entry name" value="TSP1"/>
    <property type="match status" value="7"/>
</dbReference>
<reference evidence="8 9" key="1">
    <citation type="submission" date="2020-06" db="EMBL/GenBank/DDBJ databases">
        <authorList>
            <person name="Li R."/>
            <person name="Bekaert M."/>
        </authorList>
    </citation>
    <scope>NUCLEOTIDE SEQUENCE [LARGE SCALE GENOMIC DNA]</scope>
    <source>
        <strain evidence="9">wild</strain>
    </source>
</reference>
<feature type="signal peptide" evidence="7">
    <location>
        <begin position="1"/>
        <end position="21"/>
    </location>
</feature>
<dbReference type="InterPro" id="IPR000884">
    <property type="entry name" value="TSP1_rpt"/>
</dbReference>
<sequence length="490" mass="53045">MKNLSGLSLLVLAFTVSQVYGYITRKYPCRRSVDGGWSDFEDVRWFGGCSVTCGAGMENGLSTRKCNNPTPQHGGKQCVGSSNRTESRPCRLQECPSDGGWSEYGNFNEWSACSVTCGKGTKSHQRARSCTKPEPQFGGKDCKGSEVDIQTESCDMLDCPDTLADGGWSEYGSFNEWSACSVTCGNGTKSHQRTRSCTKPEPQFGGKDCKGSEVDIQTESCDMLDCPADGGWSEYGNFNEWSACSVTCGNGTKSHQRTRSCTKPEPQFGGKDCKGSEVDIQTESCDMLDCPADGGWSEYGSFNEWSACSVTCGNGTKSHQRTRSCTKPEPQFGGKDCEGSEVDIQTESCDMLDCPADGGWSEYGNFNEWSACSVTCGNGIKSHQRTRSCTKPEPQFGGKDCEGSEVDIQTESCDMLDCPADGGWSEYGSFNEWSACSVTCGNGTKSHQRTRSCTKPEPQFAGKDCEGSEVDIQTESCDMLDCPGILICVI</sequence>
<evidence type="ECO:0000313" key="9">
    <source>
        <dbReference type="Proteomes" id="UP000507470"/>
    </source>
</evidence>
<evidence type="ECO:0000256" key="2">
    <source>
        <dbReference type="ARBA" id="ARBA00022525"/>
    </source>
</evidence>
<evidence type="ECO:0000313" key="8">
    <source>
        <dbReference type="EMBL" id="CAC5368051.1"/>
    </source>
</evidence>
<dbReference type="SUPFAM" id="SSF82895">
    <property type="entry name" value="TSP-1 type 1 repeat"/>
    <property type="match status" value="7"/>
</dbReference>
<dbReference type="PROSITE" id="PS50092">
    <property type="entry name" value="TSP1"/>
    <property type="match status" value="7"/>
</dbReference>
<evidence type="ECO:0000256" key="1">
    <source>
        <dbReference type="ARBA" id="ARBA00004613"/>
    </source>
</evidence>
<dbReference type="InterPro" id="IPR036383">
    <property type="entry name" value="TSP1_rpt_sf"/>
</dbReference>
<feature type="region of interest" description="Disordered" evidence="6">
    <location>
        <begin position="68"/>
        <end position="87"/>
    </location>
</feature>
<keyword evidence="4" id="KW-0677">Repeat</keyword>
<evidence type="ECO:0000256" key="5">
    <source>
        <dbReference type="ARBA" id="ARBA00023157"/>
    </source>
</evidence>
<keyword evidence="2" id="KW-0964">Secreted</keyword>
<dbReference type="PANTHER" id="PTHR22906:SF43">
    <property type="entry name" value="PROPERDIN"/>
    <property type="match status" value="1"/>
</dbReference>
<dbReference type="OrthoDB" id="446173at2759"/>
<dbReference type="Gene3D" id="2.20.100.10">
    <property type="entry name" value="Thrombospondin type-1 (TSP1) repeat"/>
    <property type="match status" value="7"/>
</dbReference>
<dbReference type="EMBL" id="CACVKT020001431">
    <property type="protein sequence ID" value="CAC5368051.1"/>
    <property type="molecule type" value="Genomic_DNA"/>
</dbReference>
<protein>
    <submittedName>
        <fullName evidence="8">Coadhesin,Hemicentin-1,Mucin-like protein,Thrombospondin-1</fullName>
    </submittedName>
</protein>
<comment type="subcellular location">
    <subcellularLocation>
        <location evidence="1">Secreted</location>
    </subcellularLocation>
</comment>
<organism evidence="8 9">
    <name type="scientific">Mytilus coruscus</name>
    <name type="common">Sea mussel</name>
    <dbReference type="NCBI Taxonomy" id="42192"/>
    <lineage>
        <taxon>Eukaryota</taxon>
        <taxon>Metazoa</taxon>
        <taxon>Spiralia</taxon>
        <taxon>Lophotrochozoa</taxon>
        <taxon>Mollusca</taxon>
        <taxon>Bivalvia</taxon>
        <taxon>Autobranchia</taxon>
        <taxon>Pteriomorphia</taxon>
        <taxon>Mytilida</taxon>
        <taxon>Mytiloidea</taxon>
        <taxon>Mytilidae</taxon>
        <taxon>Mytilinae</taxon>
        <taxon>Mytilus</taxon>
    </lineage>
</organism>
<gene>
    <name evidence="8" type="ORF">MCOR_7737</name>
</gene>
<dbReference type="Proteomes" id="UP000507470">
    <property type="component" value="Unassembled WGS sequence"/>
</dbReference>
<dbReference type="AlphaFoldDB" id="A0A6J8AIY3"/>